<name>A0A6M3IKB8_9ZZZZ</name>
<organism evidence="1">
    <name type="scientific">viral metagenome</name>
    <dbReference type="NCBI Taxonomy" id="1070528"/>
    <lineage>
        <taxon>unclassified sequences</taxon>
        <taxon>metagenomes</taxon>
        <taxon>organismal metagenomes</taxon>
    </lineage>
</organism>
<gene>
    <name evidence="1" type="ORF">MM415B01517_0001</name>
</gene>
<accession>A0A6M3IKB8</accession>
<sequence>MASDWISNLTGEGKGKDTTDWISMLTGEESEVSTIPTIDPKEEVKDISNQLKMDDIRERDPFAGTLQGDLITEYLTPSLEEVSWADESLFKATKNMLLNNAKELGVQALATSEAAMSLASGMLLFFPSKLYGIMALPFGREVANIAEEEMAKLGYQPHTDEGKAAMEIVGKGFEIFLSPARKLDEFVSKVSPRAGYLAGFGAELAEFALTGGAVRGAKAKFKPRLEQARKIIDAKKKLETQALTKKEKTISEIPDEQIKKAQLKVLEVEKRQTELEFQAMEESLIKEELGRQAEDVARIKQLEPIVEKESVEKLNQKEIERIFEEEKTPEIEPSKTPLVDTKIVEKNLDVTYQGKGIGGLHNWIDNKTKGNFSSKTLSELEVGESLLDVRKGFEEVKESITDLDTQTGTREPIQLSTENSPFRETSEHTQLMKNSYEQSRVVNEDVEIFTGKQINDVNRWLDGEDTVNIEGARDTLTNLATRADELRSEFMEGENYPSNFENWKEMVSEAAAWARKADRLKNEPSGIDLNIGIPLDKLPELVRDFVMLGKAFIGKTIRMSDMYRNRKIFDKTGFWLGKDEKWRYEIDDSKSEYHPSKAVRSAYNVGGFSAIPLTSVLTHPDLYKAVPEMRNILVKFDKNLQGRSGKYNPSTKTISIKRIDAKKVLFHEVQHAVNEITGSKFWGSNMEHSGANLRTNILISRMEEGVKNYKNPEVIEYINGLIKEIKNRINEGVSVTNIPKFIQSEVAKYIETTEGMEAANKLRFPIKPSPFAIEREYYIDPGEMEARLATRRLDMTKKERAEEPPWETLEDMLHEEGFTTYPEMEPGTLKTSTGTKLYSGIPIDKVWELIKNIKKIKKPTDIKKARISRDIKEGKESELIKEIRKDLKDFGYDNTDKYMSEPTTLYANHEKLNTGFTKDEIKLGYYAFSKYEGKTVPDNIIEIVNGIKKGSIKIARHLVDTELSKDDIIQTAWNLTFADPAVGANWAIDRVNKYLNKDPGTKLYDIGGATAEAAKEIVSSAKQVRDYVIAARGFKKFKPKVAAKTIRDEFVHSFVDKSGNIRRELLDKLGDEGYRIVQKMYLSKGASSLAANNLNQMRKEVYRGLSSNEKRIMDTLILAERMVDIGNYKTSKEFKFPKGLEPTSSVAYMELFEQIEKLSPKRAVEIRDRVKAHFDWMKKPLKDMLDAELISEKEYNDLINHNYRRIKLVEVFDKRQPKMGKKKRSVYDSGIESLARGRNTDIFEPSSEIMALEVFNRSYGRILNQAANKELLDLAKRDPENPFVRVKTKGKPIPSGWSRIFVYEKGERKSVYLNPEMSKEWITSNPEMSYKLSQLIRYTSGSPVLRTFATGINWGFAVANLPRDVLHTWFTARVFENGKWKNVYNSTAPVFAMQIGRDLKNVFTDAATKGPKYKQYIEEGGGMEFLVHQGRLFQRGRHLEGPIDKIYDFLGYFGETSEIMTRLAIRERVIRRRAKEQNISIEEARKNKDITQEATFAARDYMDFGQGGGIAKALDNGVPYLNAAIQGTRGLWRSFKDNKVASAWKMTQFAALTTGMAIAAWKLAPLSKKALQGNVDEQNNLVIPLGDSFGFEDKEGQIRYPYLKIPLDPGQKFFKTFFEAAANKWLGKEIDINQIVDSLKEQSPVGVTEMPPTVSAAIGYMTNKDFWLNEDIWRKTDKPFSWPESKKETIPGQTGQVYTDIGQVTGLSPERLQFAIEELVTSGTVWSYLLGKGYEELLGNLPESKKQQHLAMTLARIPVIKRFFGVTHPYSQSASDVEKAKEKDDIERWVQNSGLDMRMDGYFYEKNVERKEVFDYMSSFKDRKIYDRLKDRFEFEEKIQDLPNKSLWRRMRGLTVKARAEVFVKRLKSSSLDERAQLWEEYGIAAKAGGIVSEEFRQEVYRLREREVE</sequence>
<protein>
    <submittedName>
        <fullName evidence="1">Uncharacterized protein</fullName>
    </submittedName>
</protein>
<reference evidence="1" key="1">
    <citation type="submission" date="2020-03" db="EMBL/GenBank/DDBJ databases">
        <title>The deep terrestrial virosphere.</title>
        <authorList>
            <person name="Holmfeldt K."/>
            <person name="Nilsson E."/>
            <person name="Simone D."/>
            <person name="Lopez-Fernandez M."/>
            <person name="Wu X."/>
            <person name="de Brujin I."/>
            <person name="Lundin D."/>
            <person name="Andersson A."/>
            <person name="Bertilsson S."/>
            <person name="Dopson M."/>
        </authorList>
    </citation>
    <scope>NUCLEOTIDE SEQUENCE</scope>
    <source>
        <strain evidence="1">MM415B01517</strain>
    </source>
</reference>
<dbReference type="EMBL" id="MT141303">
    <property type="protein sequence ID" value="QJA57999.1"/>
    <property type="molecule type" value="Genomic_DNA"/>
</dbReference>
<proteinExistence type="predicted"/>
<evidence type="ECO:0000313" key="1">
    <source>
        <dbReference type="EMBL" id="QJA57999.1"/>
    </source>
</evidence>